<dbReference type="InterPro" id="IPR035986">
    <property type="entry name" value="PKD_dom_sf"/>
</dbReference>
<gene>
    <name evidence="3" type="ORF">GCM10011352_30530</name>
</gene>
<dbReference type="InterPro" id="IPR003367">
    <property type="entry name" value="Thrombospondin_3-like_rpt"/>
</dbReference>
<evidence type="ECO:0000256" key="1">
    <source>
        <dbReference type="ARBA" id="ARBA00022729"/>
    </source>
</evidence>
<dbReference type="SUPFAM" id="SSF69304">
    <property type="entry name" value="Tricorn protease N-terminal domain"/>
    <property type="match status" value="1"/>
</dbReference>
<evidence type="ECO:0008006" key="5">
    <source>
        <dbReference type="Google" id="ProtNLM"/>
    </source>
</evidence>
<dbReference type="Gene3D" id="2.60.40.10">
    <property type="entry name" value="Immunoglobulins"/>
    <property type="match status" value="1"/>
</dbReference>
<dbReference type="Proteomes" id="UP000629025">
    <property type="component" value="Unassembled WGS sequence"/>
</dbReference>
<reference evidence="4" key="1">
    <citation type="journal article" date="2019" name="Int. J. Syst. Evol. Microbiol.">
        <title>The Global Catalogue of Microorganisms (GCM) 10K type strain sequencing project: providing services to taxonomists for standard genome sequencing and annotation.</title>
        <authorList>
            <consortium name="The Broad Institute Genomics Platform"/>
            <consortium name="The Broad Institute Genome Sequencing Center for Infectious Disease"/>
            <person name="Wu L."/>
            <person name="Ma J."/>
        </authorList>
    </citation>
    <scope>NUCLEOTIDE SEQUENCE [LARGE SCALE GENOMIC DNA]</scope>
    <source>
        <strain evidence="4">CGMCC 1.15341</strain>
    </source>
</reference>
<organism evidence="3 4">
    <name type="scientific">Marinobacterium zhoushanense</name>
    <dbReference type="NCBI Taxonomy" id="1679163"/>
    <lineage>
        <taxon>Bacteria</taxon>
        <taxon>Pseudomonadati</taxon>
        <taxon>Pseudomonadota</taxon>
        <taxon>Gammaproteobacteria</taxon>
        <taxon>Oceanospirillales</taxon>
        <taxon>Oceanospirillaceae</taxon>
        <taxon>Marinobacterium</taxon>
    </lineage>
</organism>
<keyword evidence="1" id="KW-0732">Signal</keyword>
<protein>
    <recommendedName>
        <fullName evidence="5">HYR domain-containing protein</fullName>
    </recommendedName>
</protein>
<proteinExistence type="predicted"/>
<dbReference type="EMBL" id="BMIJ01000006">
    <property type="protein sequence ID" value="GGC02217.1"/>
    <property type="molecule type" value="Genomic_DNA"/>
</dbReference>
<dbReference type="InterPro" id="IPR013783">
    <property type="entry name" value="Ig-like_fold"/>
</dbReference>
<name>A0ABQ1KNU8_9GAMM</name>
<dbReference type="PANTHER" id="PTHR10199:SF100">
    <property type="entry name" value="THROMBOSPONDIN, ISOFORM A"/>
    <property type="match status" value="1"/>
</dbReference>
<evidence type="ECO:0000313" key="3">
    <source>
        <dbReference type="EMBL" id="GGC02217.1"/>
    </source>
</evidence>
<dbReference type="InterPro" id="IPR028974">
    <property type="entry name" value="TSP_type-3_rpt"/>
</dbReference>
<sequence>MANLVVQSFDKVPEGAYQDYSEEGIFSTGFDLDIREIPQLTGNNAVRPLDAFSPLVIVAPGCPPSNNFPDQQLFTLIAASLVKNEEVNGELILVGTQPDGGQVLFNIPSDGFPVGDRLNFGLPPEFQGIQLLEIYGFEQTPAVFVDDLVLECAGDVVPDSDGDSIEDAVDNCVTVYNPRQTDLDSDGLGDLCDPDDDNDAIDDGEDNCRYLFNPDQTDMNGDGFGDACVDPSMQKLYAISSMLDFYVINQSNGLATYIGDLGQDVNSIITLSTDPTDGKIVTFGRRTYEFIEINISSGEGSVLTTVPPNVNLHQIAFDIYGTLYGIDGHLDDIAIYDLSSGDKTLINSVPFPFTNGATFGRDDVLYVIDGDTKDLVVVDKVDGTSTPLFNMGRTVWLGLAFDQLDNLYTTQRPSGVSYLYQIDLDTQQTIPVGQITGFVKAMDSITALAFELPEANENRTPVADAGADQTLECTGESTLVLLDGSNSYDLDGDALTFLWSTGATSAVTSASYPVGIQGFELTVSDGLASDTDSLLVTISDTTAPSVNAGADITLEATSATGVDYDLQPIVNDLCDTAPVIAIEPSLTTYPLGTTLVTITASDNLSNSASDEVVVTVEDTTSPLLSVPPDVTVEGNANGAFVDIGVAVGDDLVDGTPCCSPVNDAPADGVFPLGVTEVVWEAQDAAANKAAGVQIITVVKKLADPSEPGSLEVNPTLDIRASGVIGGPFNPESQTFDLINPGASAVEYTVSSDVDWLVVGTQSGTVAAQSGDLVDVRLKNKANLLTQGRYTGTITFTDVTEPANPVETVIQWILTVKRK</sequence>
<dbReference type="PANTHER" id="PTHR10199">
    <property type="entry name" value="THROMBOSPONDIN"/>
    <property type="match status" value="1"/>
</dbReference>
<evidence type="ECO:0000256" key="2">
    <source>
        <dbReference type="ARBA" id="ARBA00022837"/>
    </source>
</evidence>
<evidence type="ECO:0000313" key="4">
    <source>
        <dbReference type="Proteomes" id="UP000629025"/>
    </source>
</evidence>
<dbReference type="InterPro" id="IPR017897">
    <property type="entry name" value="Thrombospondin_3_rpt"/>
</dbReference>
<dbReference type="SUPFAM" id="SSF49299">
    <property type="entry name" value="PKD domain"/>
    <property type="match status" value="1"/>
</dbReference>
<keyword evidence="4" id="KW-1185">Reference proteome</keyword>
<dbReference type="SUPFAM" id="SSF103647">
    <property type="entry name" value="TSP type-3 repeat"/>
    <property type="match status" value="1"/>
</dbReference>
<comment type="caution">
    <text evidence="3">The sequence shown here is derived from an EMBL/GenBank/DDBJ whole genome shotgun (WGS) entry which is preliminary data.</text>
</comment>
<accession>A0ABQ1KNU8</accession>
<dbReference type="Gene3D" id="4.10.1080.10">
    <property type="entry name" value="TSP type-3 repeat"/>
    <property type="match status" value="1"/>
</dbReference>
<keyword evidence="2" id="KW-0106">Calcium</keyword>
<dbReference type="PROSITE" id="PS51234">
    <property type="entry name" value="TSP3"/>
    <property type="match status" value="1"/>
</dbReference>
<dbReference type="Pfam" id="PF02412">
    <property type="entry name" value="TSP_3"/>
    <property type="match status" value="2"/>
</dbReference>